<evidence type="ECO:0000313" key="1">
    <source>
        <dbReference type="EMBL" id="TFK71945.1"/>
    </source>
</evidence>
<accession>A0ACD3B2B5</accession>
<evidence type="ECO:0000313" key="2">
    <source>
        <dbReference type="Proteomes" id="UP000308600"/>
    </source>
</evidence>
<dbReference type="Proteomes" id="UP000308600">
    <property type="component" value="Unassembled WGS sequence"/>
</dbReference>
<sequence>MAMALTMPKSAYVIWEKICGLETGSTYNGTEILIRQTRSSRFQPTVEYNVFQSLGRYTDPGPRMLPTQLNIGPVTLSTCGLACGTQGFLSFGPAYNEEC</sequence>
<organism evidence="1 2">
    <name type="scientific">Pluteus cervinus</name>
    <dbReference type="NCBI Taxonomy" id="181527"/>
    <lineage>
        <taxon>Eukaryota</taxon>
        <taxon>Fungi</taxon>
        <taxon>Dikarya</taxon>
        <taxon>Basidiomycota</taxon>
        <taxon>Agaricomycotina</taxon>
        <taxon>Agaricomycetes</taxon>
        <taxon>Agaricomycetidae</taxon>
        <taxon>Agaricales</taxon>
        <taxon>Pluteineae</taxon>
        <taxon>Pluteaceae</taxon>
        <taxon>Pluteus</taxon>
    </lineage>
</organism>
<dbReference type="EMBL" id="ML208291">
    <property type="protein sequence ID" value="TFK71945.1"/>
    <property type="molecule type" value="Genomic_DNA"/>
</dbReference>
<keyword evidence="2" id="KW-1185">Reference proteome</keyword>
<reference evidence="1 2" key="1">
    <citation type="journal article" date="2019" name="Nat. Ecol. Evol.">
        <title>Megaphylogeny resolves global patterns of mushroom evolution.</title>
        <authorList>
            <person name="Varga T."/>
            <person name="Krizsan K."/>
            <person name="Foldi C."/>
            <person name="Dima B."/>
            <person name="Sanchez-Garcia M."/>
            <person name="Sanchez-Ramirez S."/>
            <person name="Szollosi G.J."/>
            <person name="Szarkandi J.G."/>
            <person name="Papp V."/>
            <person name="Albert L."/>
            <person name="Andreopoulos W."/>
            <person name="Angelini C."/>
            <person name="Antonin V."/>
            <person name="Barry K.W."/>
            <person name="Bougher N.L."/>
            <person name="Buchanan P."/>
            <person name="Buyck B."/>
            <person name="Bense V."/>
            <person name="Catcheside P."/>
            <person name="Chovatia M."/>
            <person name="Cooper J."/>
            <person name="Damon W."/>
            <person name="Desjardin D."/>
            <person name="Finy P."/>
            <person name="Geml J."/>
            <person name="Haridas S."/>
            <person name="Hughes K."/>
            <person name="Justo A."/>
            <person name="Karasinski D."/>
            <person name="Kautmanova I."/>
            <person name="Kiss B."/>
            <person name="Kocsube S."/>
            <person name="Kotiranta H."/>
            <person name="LaButti K.M."/>
            <person name="Lechner B.E."/>
            <person name="Liimatainen K."/>
            <person name="Lipzen A."/>
            <person name="Lukacs Z."/>
            <person name="Mihaltcheva S."/>
            <person name="Morgado L.N."/>
            <person name="Niskanen T."/>
            <person name="Noordeloos M.E."/>
            <person name="Ohm R.A."/>
            <person name="Ortiz-Santana B."/>
            <person name="Ovrebo C."/>
            <person name="Racz N."/>
            <person name="Riley R."/>
            <person name="Savchenko A."/>
            <person name="Shiryaev A."/>
            <person name="Soop K."/>
            <person name="Spirin V."/>
            <person name="Szebenyi C."/>
            <person name="Tomsovsky M."/>
            <person name="Tulloss R.E."/>
            <person name="Uehling J."/>
            <person name="Grigoriev I.V."/>
            <person name="Vagvolgyi C."/>
            <person name="Papp T."/>
            <person name="Martin F.M."/>
            <person name="Miettinen O."/>
            <person name="Hibbett D.S."/>
            <person name="Nagy L.G."/>
        </authorList>
    </citation>
    <scope>NUCLEOTIDE SEQUENCE [LARGE SCALE GENOMIC DNA]</scope>
    <source>
        <strain evidence="1 2">NL-1719</strain>
    </source>
</reference>
<protein>
    <submittedName>
        <fullName evidence="1">Uncharacterized protein</fullName>
    </submittedName>
</protein>
<proteinExistence type="predicted"/>
<gene>
    <name evidence="1" type="ORF">BDN72DRAFT_394268</name>
</gene>
<name>A0ACD3B2B5_9AGAR</name>